<dbReference type="SUPFAM" id="SSF53756">
    <property type="entry name" value="UDP-Glycosyltransferase/glycogen phosphorylase"/>
    <property type="match status" value="1"/>
</dbReference>
<dbReference type="FunFam" id="3.40.50.2000:FF:000138">
    <property type="entry name" value="Glycosyltransferase"/>
    <property type="match status" value="1"/>
</dbReference>
<proteinExistence type="inferred from homology"/>
<evidence type="ECO:0000256" key="1">
    <source>
        <dbReference type="ARBA" id="ARBA00009995"/>
    </source>
</evidence>
<comment type="caution">
    <text evidence="3">The sequence shown here is derived from an EMBL/GenBank/DDBJ whole genome shotgun (WGS) entry which is preliminary data.</text>
</comment>
<dbReference type="PANTHER" id="PTHR11926:SF774">
    <property type="entry name" value="UDP-GLYCOSYLTRANSFERASE 85A1-RELATED"/>
    <property type="match status" value="1"/>
</dbReference>
<dbReference type="Proteomes" id="UP001154282">
    <property type="component" value="Unassembled WGS sequence"/>
</dbReference>
<protein>
    <submittedName>
        <fullName evidence="3">Uncharacterized protein</fullName>
    </submittedName>
</protein>
<reference evidence="3" key="1">
    <citation type="submission" date="2022-08" db="EMBL/GenBank/DDBJ databases">
        <authorList>
            <person name="Gutierrez-Valencia J."/>
        </authorList>
    </citation>
    <scope>NUCLEOTIDE SEQUENCE</scope>
</reference>
<gene>
    <name evidence="3" type="ORF">LITE_LOCUS44992</name>
</gene>
<keyword evidence="4" id="KW-1185">Reference proteome</keyword>
<name>A0AAV0QV36_9ROSI</name>
<dbReference type="Pfam" id="PF00201">
    <property type="entry name" value="UDPGT"/>
    <property type="match status" value="1"/>
</dbReference>
<evidence type="ECO:0000256" key="2">
    <source>
        <dbReference type="ARBA" id="ARBA00022679"/>
    </source>
</evidence>
<dbReference type="GO" id="GO:0080044">
    <property type="term" value="F:quercetin 7-O-glucosyltransferase activity"/>
    <property type="evidence" value="ECO:0007669"/>
    <property type="project" value="TreeGrafter"/>
</dbReference>
<dbReference type="Gene3D" id="3.40.50.2000">
    <property type="entry name" value="Glycogen Phosphorylase B"/>
    <property type="match status" value="2"/>
</dbReference>
<sequence>MKDTPSCCHIVALPYPGRGHINPMMNFCRLLVSKPNTTLLVTIVVTEEWLGFLGSEETSGSEKIRFRTIPNVIPSELVRAADMEKFIQALNTEMEPHFEQLLDQLDPPASLIMADTLLSWTVCLGNRRNIPVASFWCMSATVFSLFHHWDLFTQNGHFPVKLSENGHQLVNYIPGVSPIRLADLPLHFTGYSESLINRIREGFSRVLKAQYLLLSTMYEIEPQAVDALKQSLAYPIYTIGPAVVPYSGLATESDEQLDYLRWLDLQPARSVLYVSMGSYLSFPATQVEEIAAGLSQSGVRFLWVARGEATRLQKAWGGDSGLMVPWCEQLKVLHHPSVGGFWTHCGWNSVQECVLYAGVPMLTWPLGIDQLHNSKVIVEDWRIGWKVKEEAWMGRERVAGIVKKFMDCENAEVKEMWTRVKELQRKARDAGSDGGSMATGMGCFLRDISSSLC</sequence>
<dbReference type="GO" id="GO:0080043">
    <property type="term" value="F:quercetin 3-O-glucosyltransferase activity"/>
    <property type="evidence" value="ECO:0007669"/>
    <property type="project" value="TreeGrafter"/>
</dbReference>
<organism evidence="3 4">
    <name type="scientific">Linum tenue</name>
    <dbReference type="NCBI Taxonomy" id="586396"/>
    <lineage>
        <taxon>Eukaryota</taxon>
        <taxon>Viridiplantae</taxon>
        <taxon>Streptophyta</taxon>
        <taxon>Embryophyta</taxon>
        <taxon>Tracheophyta</taxon>
        <taxon>Spermatophyta</taxon>
        <taxon>Magnoliopsida</taxon>
        <taxon>eudicotyledons</taxon>
        <taxon>Gunneridae</taxon>
        <taxon>Pentapetalae</taxon>
        <taxon>rosids</taxon>
        <taxon>fabids</taxon>
        <taxon>Malpighiales</taxon>
        <taxon>Linaceae</taxon>
        <taxon>Linum</taxon>
    </lineage>
</organism>
<accession>A0AAV0QV36</accession>
<dbReference type="EMBL" id="CAMGYJ010000010">
    <property type="protein sequence ID" value="CAI0549034.1"/>
    <property type="molecule type" value="Genomic_DNA"/>
</dbReference>
<dbReference type="CDD" id="cd03784">
    <property type="entry name" value="GT1_Gtf-like"/>
    <property type="match status" value="1"/>
</dbReference>
<dbReference type="InterPro" id="IPR002213">
    <property type="entry name" value="UDP_glucos_trans"/>
</dbReference>
<evidence type="ECO:0000313" key="3">
    <source>
        <dbReference type="EMBL" id="CAI0549034.1"/>
    </source>
</evidence>
<keyword evidence="2" id="KW-0808">Transferase</keyword>
<evidence type="ECO:0000313" key="4">
    <source>
        <dbReference type="Proteomes" id="UP001154282"/>
    </source>
</evidence>
<comment type="similarity">
    <text evidence="1">Belongs to the UDP-glycosyltransferase family.</text>
</comment>
<dbReference type="PANTHER" id="PTHR11926">
    <property type="entry name" value="GLUCOSYL/GLUCURONOSYL TRANSFERASES"/>
    <property type="match status" value="1"/>
</dbReference>
<dbReference type="AlphaFoldDB" id="A0AAV0QV36"/>